<dbReference type="AlphaFoldDB" id="A0AAN7PA12"/>
<name>A0AAN7PA12_9COLE</name>
<accession>A0AAN7PA12</accession>
<protein>
    <submittedName>
        <fullName evidence="1">Uncharacterized protein</fullName>
    </submittedName>
</protein>
<keyword evidence="2" id="KW-1185">Reference proteome</keyword>
<comment type="caution">
    <text evidence="1">The sequence shown here is derived from an EMBL/GenBank/DDBJ whole genome shotgun (WGS) entry which is preliminary data.</text>
</comment>
<gene>
    <name evidence="1" type="ORF">RN001_007829</name>
</gene>
<evidence type="ECO:0000313" key="2">
    <source>
        <dbReference type="Proteomes" id="UP001353858"/>
    </source>
</evidence>
<organism evidence="1 2">
    <name type="scientific">Aquatica leii</name>
    <dbReference type="NCBI Taxonomy" id="1421715"/>
    <lineage>
        <taxon>Eukaryota</taxon>
        <taxon>Metazoa</taxon>
        <taxon>Ecdysozoa</taxon>
        <taxon>Arthropoda</taxon>
        <taxon>Hexapoda</taxon>
        <taxon>Insecta</taxon>
        <taxon>Pterygota</taxon>
        <taxon>Neoptera</taxon>
        <taxon>Endopterygota</taxon>
        <taxon>Coleoptera</taxon>
        <taxon>Polyphaga</taxon>
        <taxon>Elateriformia</taxon>
        <taxon>Elateroidea</taxon>
        <taxon>Lampyridae</taxon>
        <taxon>Luciolinae</taxon>
        <taxon>Aquatica</taxon>
    </lineage>
</organism>
<sequence length="208" mass="23506">METLVKKRAVIKTQLTLFEKYLDSAKLLVDSQSDLTQQKISELEIRLENSRTLLDKFNDVQLEIELLVSNDADLTSQILERETFENKYYKSVVSATAIISSSVKSLSCNEGAAGTSTPTYEGLRDIIAELLASMNSYHTKTADVALLKNLYDEMHGTHNAQDSANQNIETENLNNDEYGKAHHTEEAHLDKRDQNRTRLIKLLAELMI</sequence>
<evidence type="ECO:0000313" key="1">
    <source>
        <dbReference type="EMBL" id="KAK4879683.1"/>
    </source>
</evidence>
<dbReference type="EMBL" id="JARPUR010000003">
    <property type="protein sequence ID" value="KAK4879683.1"/>
    <property type="molecule type" value="Genomic_DNA"/>
</dbReference>
<dbReference type="Proteomes" id="UP001353858">
    <property type="component" value="Unassembled WGS sequence"/>
</dbReference>
<proteinExistence type="predicted"/>
<reference evidence="2" key="1">
    <citation type="submission" date="2023-01" db="EMBL/GenBank/DDBJ databases">
        <title>Key to firefly adult light organ development and bioluminescence: homeobox transcription factors regulate luciferase expression and transportation to peroxisome.</title>
        <authorList>
            <person name="Fu X."/>
        </authorList>
    </citation>
    <scope>NUCLEOTIDE SEQUENCE [LARGE SCALE GENOMIC DNA]</scope>
</reference>